<comment type="caution">
    <text evidence="3">The sequence shown here is derived from an EMBL/GenBank/DDBJ whole genome shotgun (WGS) entry which is preliminary data.</text>
</comment>
<dbReference type="InterPro" id="IPR002347">
    <property type="entry name" value="SDR_fam"/>
</dbReference>
<accession>A0ABT3A928</accession>
<dbReference type="PANTHER" id="PTHR43639:SF1">
    <property type="entry name" value="SHORT-CHAIN DEHYDROGENASE_REDUCTASE FAMILY PROTEIN"/>
    <property type="match status" value="1"/>
</dbReference>
<evidence type="ECO:0000256" key="2">
    <source>
        <dbReference type="ARBA" id="ARBA00023002"/>
    </source>
</evidence>
<evidence type="ECO:0000256" key="1">
    <source>
        <dbReference type="ARBA" id="ARBA00006484"/>
    </source>
</evidence>
<dbReference type="InterPro" id="IPR036291">
    <property type="entry name" value="NAD(P)-bd_dom_sf"/>
</dbReference>
<gene>
    <name evidence="3" type="ORF">OE749_10760</name>
</gene>
<dbReference type="PRINTS" id="PR00081">
    <property type="entry name" value="GDHRDH"/>
</dbReference>
<evidence type="ECO:0000313" key="3">
    <source>
        <dbReference type="EMBL" id="MCV2885171.1"/>
    </source>
</evidence>
<dbReference type="Proteomes" id="UP001652504">
    <property type="component" value="Unassembled WGS sequence"/>
</dbReference>
<dbReference type="GO" id="GO:0047040">
    <property type="term" value="F:pteridine reductase activity"/>
    <property type="evidence" value="ECO:0007669"/>
    <property type="project" value="UniProtKB-EC"/>
</dbReference>
<dbReference type="EMBL" id="JAOWKX010000005">
    <property type="protein sequence ID" value="MCV2885171.1"/>
    <property type="molecule type" value="Genomic_DNA"/>
</dbReference>
<name>A0ABT3A928_9ALTE</name>
<reference evidence="3 4" key="1">
    <citation type="submission" date="2022-10" db="EMBL/GenBank/DDBJ databases">
        <title>Aestuariibacter sp. AA17 isolated from Montipora capitata coral fragment.</title>
        <authorList>
            <person name="Emsley S.A."/>
            <person name="Pfannmuller K.M."/>
            <person name="Loughran R.M."/>
            <person name="Shlafstein M."/>
            <person name="Papke E."/>
            <person name="Saw J.H."/>
            <person name="Ushijima B."/>
            <person name="Videau P."/>
        </authorList>
    </citation>
    <scope>NUCLEOTIDE SEQUENCE [LARGE SCALE GENOMIC DNA]</scope>
    <source>
        <strain evidence="3 4">AA17</strain>
    </source>
</reference>
<keyword evidence="4" id="KW-1185">Reference proteome</keyword>
<protein>
    <submittedName>
        <fullName evidence="3">Pteridine reductase</fullName>
        <ecNumber evidence="3">1.5.1.33</ecNumber>
    </submittedName>
</protein>
<dbReference type="SUPFAM" id="SSF51735">
    <property type="entry name" value="NAD(P)-binding Rossmann-fold domains"/>
    <property type="match status" value="1"/>
</dbReference>
<dbReference type="Gene3D" id="3.40.50.720">
    <property type="entry name" value="NAD(P)-binding Rossmann-like Domain"/>
    <property type="match status" value="1"/>
</dbReference>
<sequence>MSGTPVALITGSAKRIGAHIAGHLHQLGYNIVLHYHHSEKDALSLCSQLNQTRPHSCKVVQGDLCNVSDVAAVADNAIQAFSKLNVLINNASSFFPTPFGEITPDHWHHLVGSNLQGPLFLSQACLPTLKANRGVIINMADIHVERPLARHSVYTLAKAGLVNLTKSLACELAPDIRVNAVAPGAILWPEAPLSESEKAAVLASIPANRLGSAQDIAEAIAYLIRATYVTGQVISVDGGRSIASNAKA</sequence>
<dbReference type="NCBIfam" id="NF006598">
    <property type="entry name" value="PRK09135.1"/>
    <property type="match status" value="1"/>
</dbReference>
<proteinExistence type="inferred from homology"/>
<evidence type="ECO:0000313" key="4">
    <source>
        <dbReference type="Proteomes" id="UP001652504"/>
    </source>
</evidence>
<dbReference type="PANTHER" id="PTHR43639">
    <property type="entry name" value="OXIDOREDUCTASE, SHORT-CHAIN DEHYDROGENASE/REDUCTASE FAMILY (AFU_ORTHOLOGUE AFUA_5G02870)"/>
    <property type="match status" value="1"/>
</dbReference>
<comment type="similarity">
    <text evidence="1">Belongs to the short-chain dehydrogenases/reductases (SDR) family.</text>
</comment>
<organism evidence="3 4">
    <name type="scientific">Fluctibacter corallii</name>
    <dbReference type="NCBI Taxonomy" id="2984329"/>
    <lineage>
        <taxon>Bacteria</taxon>
        <taxon>Pseudomonadati</taxon>
        <taxon>Pseudomonadota</taxon>
        <taxon>Gammaproteobacteria</taxon>
        <taxon>Alteromonadales</taxon>
        <taxon>Alteromonadaceae</taxon>
        <taxon>Fluctibacter</taxon>
    </lineage>
</organism>
<dbReference type="EC" id="1.5.1.33" evidence="3"/>
<dbReference type="PRINTS" id="PR00080">
    <property type="entry name" value="SDRFAMILY"/>
</dbReference>
<dbReference type="Pfam" id="PF13561">
    <property type="entry name" value="adh_short_C2"/>
    <property type="match status" value="1"/>
</dbReference>
<keyword evidence="2 3" id="KW-0560">Oxidoreductase</keyword>
<dbReference type="RefSeq" id="WP_263712462.1">
    <property type="nucleotide sequence ID" value="NZ_JAOWKX010000005.1"/>
</dbReference>